<accession>A0A239KCF6</accession>
<name>A0A239KCF6_9BURK</name>
<evidence type="ECO:0000313" key="2">
    <source>
        <dbReference type="Proteomes" id="UP000198284"/>
    </source>
</evidence>
<reference evidence="1 2" key="1">
    <citation type="submission" date="2017-06" db="EMBL/GenBank/DDBJ databases">
        <authorList>
            <person name="Kim H.J."/>
            <person name="Triplett B.A."/>
        </authorList>
    </citation>
    <scope>NUCLEOTIDE SEQUENCE [LARGE SCALE GENOMIC DNA]</scope>
    <source>
        <strain evidence="1 2">U15</strain>
    </source>
</reference>
<dbReference type="AlphaFoldDB" id="A0A239KCF6"/>
<protein>
    <submittedName>
        <fullName evidence="1">Uncharacterized protein</fullName>
    </submittedName>
</protein>
<gene>
    <name evidence="1" type="ORF">SAMN06265795_11547</name>
</gene>
<organism evidence="1 2">
    <name type="scientific">Noviherbaspirillum humi</name>
    <dbReference type="NCBI Taxonomy" id="1688639"/>
    <lineage>
        <taxon>Bacteria</taxon>
        <taxon>Pseudomonadati</taxon>
        <taxon>Pseudomonadota</taxon>
        <taxon>Betaproteobacteria</taxon>
        <taxon>Burkholderiales</taxon>
        <taxon>Oxalobacteraceae</taxon>
        <taxon>Noviherbaspirillum</taxon>
    </lineage>
</organism>
<proteinExistence type="predicted"/>
<dbReference type="EMBL" id="FZOT01000015">
    <property type="protein sequence ID" value="SNT14804.1"/>
    <property type="molecule type" value="Genomic_DNA"/>
</dbReference>
<evidence type="ECO:0000313" key="1">
    <source>
        <dbReference type="EMBL" id="SNT14804.1"/>
    </source>
</evidence>
<sequence length="53" mass="6079">MTTSQADGMLSEFPAAPPTLPLMEREHPLWFNLTPHGQECKPDRLRVFKGKDR</sequence>
<keyword evidence="2" id="KW-1185">Reference proteome</keyword>
<dbReference type="Proteomes" id="UP000198284">
    <property type="component" value="Unassembled WGS sequence"/>
</dbReference>